<reference evidence="3" key="1">
    <citation type="journal article" date="2019" name="Int. J. Syst. Evol. Microbiol.">
        <title>The Global Catalogue of Microorganisms (GCM) 10K type strain sequencing project: providing services to taxonomists for standard genome sequencing and annotation.</title>
        <authorList>
            <consortium name="The Broad Institute Genomics Platform"/>
            <consortium name="The Broad Institute Genome Sequencing Center for Infectious Disease"/>
            <person name="Wu L."/>
            <person name="Ma J."/>
        </authorList>
    </citation>
    <scope>NUCLEOTIDE SEQUENCE [LARGE SCALE GENOMIC DNA]</scope>
    <source>
        <strain evidence="3">JCM 17805</strain>
    </source>
</reference>
<proteinExistence type="predicted"/>
<evidence type="ECO:0000313" key="2">
    <source>
        <dbReference type="EMBL" id="GAA4649917.1"/>
    </source>
</evidence>
<gene>
    <name evidence="2" type="ORF">GCM10023116_21990</name>
</gene>
<accession>A0ABP8V213</accession>
<keyword evidence="1" id="KW-0472">Membrane</keyword>
<organism evidence="2 3">
    <name type="scientific">Kistimonas scapharcae</name>
    <dbReference type="NCBI Taxonomy" id="1036133"/>
    <lineage>
        <taxon>Bacteria</taxon>
        <taxon>Pseudomonadati</taxon>
        <taxon>Pseudomonadota</taxon>
        <taxon>Gammaproteobacteria</taxon>
        <taxon>Oceanospirillales</taxon>
        <taxon>Endozoicomonadaceae</taxon>
        <taxon>Kistimonas</taxon>
    </lineage>
</organism>
<keyword evidence="3" id="KW-1185">Reference proteome</keyword>
<evidence type="ECO:0000256" key="1">
    <source>
        <dbReference type="SAM" id="Phobius"/>
    </source>
</evidence>
<sequence length="77" mass="8909">MLGGNQESFYSIMTTHVISKMSRSAHGFFTYRACKSVCNYMFFEVFQIIGLITFALRPFANKGWLMNIAMLIEYVFS</sequence>
<evidence type="ECO:0000313" key="3">
    <source>
        <dbReference type="Proteomes" id="UP001500604"/>
    </source>
</evidence>
<dbReference type="Proteomes" id="UP001500604">
    <property type="component" value="Unassembled WGS sequence"/>
</dbReference>
<feature type="transmembrane region" description="Helical" evidence="1">
    <location>
        <begin position="40"/>
        <end position="60"/>
    </location>
</feature>
<keyword evidence="1" id="KW-1133">Transmembrane helix</keyword>
<name>A0ABP8V213_9GAMM</name>
<protein>
    <submittedName>
        <fullName evidence="2">Uncharacterized protein</fullName>
    </submittedName>
</protein>
<dbReference type="EMBL" id="BAABFL010000336">
    <property type="protein sequence ID" value="GAA4649917.1"/>
    <property type="molecule type" value="Genomic_DNA"/>
</dbReference>
<comment type="caution">
    <text evidence="2">The sequence shown here is derived from an EMBL/GenBank/DDBJ whole genome shotgun (WGS) entry which is preliminary data.</text>
</comment>
<keyword evidence="1" id="KW-0812">Transmembrane</keyword>